<dbReference type="PANTHER" id="PTHR45772:SF7">
    <property type="entry name" value="AMINO ACID ABC TRANSPORTER ATP-BINDING PROTEIN"/>
    <property type="match status" value="1"/>
</dbReference>
<feature type="domain" description="ABC transporter" evidence="5">
    <location>
        <begin position="2"/>
        <end position="234"/>
    </location>
</feature>
<proteinExistence type="predicted"/>
<dbReference type="GO" id="GO:1903805">
    <property type="term" value="P:L-valine import across plasma membrane"/>
    <property type="evidence" value="ECO:0007669"/>
    <property type="project" value="TreeGrafter"/>
</dbReference>
<dbReference type="RefSeq" id="WP_094839075.1">
    <property type="nucleotide sequence ID" value="NZ_NEVQ01000022.1"/>
</dbReference>
<dbReference type="Pfam" id="PF12399">
    <property type="entry name" value="BCA_ABC_TP_C"/>
    <property type="match status" value="1"/>
</dbReference>
<dbReference type="SUPFAM" id="SSF52540">
    <property type="entry name" value="P-loop containing nucleoside triphosphate hydrolases"/>
    <property type="match status" value="1"/>
</dbReference>
<dbReference type="InterPro" id="IPR027417">
    <property type="entry name" value="P-loop_NTPase"/>
</dbReference>
<dbReference type="EMBL" id="NEVQ01000022">
    <property type="protein sequence ID" value="OZI50647.1"/>
    <property type="molecule type" value="Genomic_DNA"/>
</dbReference>
<keyword evidence="1" id="KW-0813">Transport</keyword>
<accession>A0A261TN07</accession>
<dbReference type="GO" id="GO:0015808">
    <property type="term" value="P:L-alanine transport"/>
    <property type="evidence" value="ECO:0007669"/>
    <property type="project" value="TreeGrafter"/>
</dbReference>
<sequence length="239" mass="25356">MLEVKKLSKRFGGLTAVNEVSLSVAKAEIVALIGPNGAGKTTLFNLIAGAMPRDGGEVLFDGRNLPHQGSAATCLAGLARTYQIPQLFTSMTVLDTVLVAGLCRGSSIRLARIEAMDVLARVGLAGREDQASSALTISGKKRLEVARALATQPRVLLLDEVMAGLNLSEVNGLLEMIRELRAGGMTILLVEHNIDAVLNIADRVIVMDQGRKIADGLPREVLSQPEVIRSYLGDGYAVA</sequence>
<evidence type="ECO:0000313" key="6">
    <source>
        <dbReference type="EMBL" id="OZI50647.1"/>
    </source>
</evidence>
<dbReference type="InterPro" id="IPR003439">
    <property type="entry name" value="ABC_transporter-like_ATP-bd"/>
</dbReference>
<dbReference type="PANTHER" id="PTHR45772">
    <property type="entry name" value="CONSERVED COMPONENT OF ABC TRANSPORTER FOR NATURAL AMINO ACIDS-RELATED"/>
    <property type="match status" value="1"/>
</dbReference>
<keyword evidence="3" id="KW-0547">Nucleotide-binding</keyword>
<evidence type="ECO:0000313" key="7">
    <source>
        <dbReference type="Proteomes" id="UP000216885"/>
    </source>
</evidence>
<dbReference type="SMART" id="SM00382">
    <property type="entry name" value="AAA"/>
    <property type="match status" value="1"/>
</dbReference>
<evidence type="ECO:0000256" key="3">
    <source>
        <dbReference type="ARBA" id="ARBA00022741"/>
    </source>
</evidence>
<evidence type="ECO:0000256" key="4">
    <source>
        <dbReference type="ARBA" id="ARBA00022840"/>
    </source>
</evidence>
<evidence type="ECO:0000256" key="2">
    <source>
        <dbReference type="ARBA" id="ARBA00022475"/>
    </source>
</evidence>
<keyword evidence="4 6" id="KW-0067">ATP-binding</keyword>
<gene>
    <name evidence="6" type="ORF">CAL20_22685</name>
</gene>
<dbReference type="GO" id="GO:0015192">
    <property type="term" value="F:L-phenylalanine transmembrane transporter activity"/>
    <property type="evidence" value="ECO:0007669"/>
    <property type="project" value="TreeGrafter"/>
</dbReference>
<dbReference type="CDD" id="cd03219">
    <property type="entry name" value="ABC_Mj1267_LivG_branched"/>
    <property type="match status" value="1"/>
</dbReference>
<dbReference type="GO" id="GO:0005524">
    <property type="term" value="F:ATP binding"/>
    <property type="evidence" value="ECO:0007669"/>
    <property type="project" value="UniProtKB-KW"/>
</dbReference>
<keyword evidence="2" id="KW-1003">Cell membrane</keyword>
<comment type="caution">
    <text evidence="6">The sequence shown here is derived from an EMBL/GenBank/DDBJ whole genome shotgun (WGS) entry which is preliminary data.</text>
</comment>
<dbReference type="GO" id="GO:0016887">
    <property type="term" value="F:ATP hydrolysis activity"/>
    <property type="evidence" value="ECO:0007669"/>
    <property type="project" value="InterPro"/>
</dbReference>
<dbReference type="Pfam" id="PF00005">
    <property type="entry name" value="ABC_tran"/>
    <property type="match status" value="1"/>
</dbReference>
<reference evidence="6 7" key="1">
    <citation type="submission" date="2017-05" db="EMBL/GenBank/DDBJ databases">
        <title>Complete and WGS of Bordetella genogroups.</title>
        <authorList>
            <person name="Spilker T."/>
            <person name="LiPuma J."/>
        </authorList>
    </citation>
    <scope>NUCLEOTIDE SEQUENCE [LARGE SCALE GENOMIC DNA]</scope>
    <source>
        <strain evidence="6 7">AU9919</strain>
    </source>
</reference>
<dbReference type="AlphaFoldDB" id="A0A261TN07"/>
<keyword evidence="7" id="KW-1185">Reference proteome</keyword>
<dbReference type="GO" id="GO:0015188">
    <property type="term" value="F:L-isoleucine transmembrane transporter activity"/>
    <property type="evidence" value="ECO:0007669"/>
    <property type="project" value="TreeGrafter"/>
</dbReference>
<dbReference type="Gene3D" id="3.40.50.300">
    <property type="entry name" value="P-loop containing nucleotide triphosphate hydrolases"/>
    <property type="match status" value="1"/>
</dbReference>
<dbReference type="PROSITE" id="PS50893">
    <property type="entry name" value="ABC_TRANSPORTER_2"/>
    <property type="match status" value="1"/>
</dbReference>
<name>A0A261TN07_9BORD</name>
<organism evidence="6 7">
    <name type="scientific">Bordetella genomosp. 4</name>
    <dbReference type="NCBI Taxonomy" id="463044"/>
    <lineage>
        <taxon>Bacteria</taxon>
        <taxon>Pseudomonadati</taxon>
        <taxon>Pseudomonadota</taxon>
        <taxon>Betaproteobacteria</taxon>
        <taxon>Burkholderiales</taxon>
        <taxon>Alcaligenaceae</taxon>
        <taxon>Bordetella</taxon>
    </lineage>
</organism>
<dbReference type="InterPro" id="IPR051120">
    <property type="entry name" value="ABC_AA/LPS_Transport"/>
</dbReference>
<evidence type="ECO:0000259" key="5">
    <source>
        <dbReference type="PROSITE" id="PS50893"/>
    </source>
</evidence>
<dbReference type="InterPro" id="IPR003593">
    <property type="entry name" value="AAA+_ATPase"/>
</dbReference>
<dbReference type="InterPro" id="IPR032823">
    <property type="entry name" value="BCA_ABC_TP_C"/>
</dbReference>
<evidence type="ECO:0000256" key="1">
    <source>
        <dbReference type="ARBA" id="ARBA00022448"/>
    </source>
</evidence>
<dbReference type="GO" id="GO:0005886">
    <property type="term" value="C:plasma membrane"/>
    <property type="evidence" value="ECO:0007669"/>
    <property type="project" value="TreeGrafter"/>
</dbReference>
<dbReference type="GO" id="GO:0005304">
    <property type="term" value="F:L-valine transmembrane transporter activity"/>
    <property type="evidence" value="ECO:0007669"/>
    <property type="project" value="TreeGrafter"/>
</dbReference>
<keyword evidence="2" id="KW-0472">Membrane</keyword>
<dbReference type="Proteomes" id="UP000216885">
    <property type="component" value="Unassembled WGS sequence"/>
</dbReference>
<protein>
    <submittedName>
        <fullName evidence="6">ABC transporter ATP-binding protein</fullName>
    </submittedName>
</protein>
<dbReference type="GO" id="GO:0042941">
    <property type="term" value="P:D-alanine transmembrane transport"/>
    <property type="evidence" value="ECO:0007669"/>
    <property type="project" value="TreeGrafter"/>
</dbReference>
<dbReference type="GO" id="GO:1903806">
    <property type="term" value="P:L-isoleucine import across plasma membrane"/>
    <property type="evidence" value="ECO:0007669"/>
    <property type="project" value="TreeGrafter"/>
</dbReference>